<evidence type="ECO:0000256" key="1">
    <source>
        <dbReference type="SAM" id="MobiDB-lite"/>
    </source>
</evidence>
<evidence type="ECO:0000313" key="2">
    <source>
        <dbReference type="EMBL" id="GCB83209.1"/>
    </source>
</evidence>
<feature type="compositionally biased region" description="Basic and acidic residues" evidence="1">
    <location>
        <begin position="368"/>
        <end position="392"/>
    </location>
</feature>
<sequence>MVPGPPVKRAQPGGLCCGDSAEEEEEEREGSTGVRGGGDDGPEPPAPVVFSAAESVSVPPRQPPAGGKCQAEEEEAEARDPEPGEQAGNHPSSPSAGRLCRQQTSLILHRLRQERLSSAGAYRGEEVQEEEEEDDEKPSVPPLPLSGTTAGLPTAAAVAAAANMASFIPAAALGDHLPFRLRVRQWATQEKGSGGGTSTFSRVAADGGRSRGEVLSDTEEEEEGKQASLSQALRPPQAEPATASRGTQTFRRRCPTQSPQRPAPQSPPAPAPPLLLPRLEAGRLVSLLVTTAAASPSGTTAAPQAGTATASLARLQPISAARLGATASGIPSWGQVRDPPLSMTILALSDLRAQDGRQLSRAHAGNADTRKEARDSEKPRPDPETLRKLQER</sequence>
<proteinExistence type="predicted"/>
<name>A0A401QCU8_SCYTO</name>
<dbReference type="Proteomes" id="UP000288216">
    <property type="component" value="Unassembled WGS sequence"/>
</dbReference>
<protein>
    <submittedName>
        <fullName evidence="2">Uncharacterized protein</fullName>
    </submittedName>
</protein>
<keyword evidence="3" id="KW-1185">Reference proteome</keyword>
<dbReference type="EMBL" id="BFAA01035778">
    <property type="protein sequence ID" value="GCB83209.1"/>
    <property type="molecule type" value="Genomic_DNA"/>
</dbReference>
<feature type="region of interest" description="Disordered" evidence="1">
    <location>
        <begin position="1"/>
        <end position="150"/>
    </location>
</feature>
<accession>A0A401QCU8</accession>
<feature type="compositionally biased region" description="Pro residues" evidence="1">
    <location>
        <begin position="261"/>
        <end position="275"/>
    </location>
</feature>
<feature type="compositionally biased region" description="Polar residues" evidence="1">
    <location>
        <begin position="89"/>
        <end position="106"/>
    </location>
</feature>
<organism evidence="2 3">
    <name type="scientific">Scyliorhinus torazame</name>
    <name type="common">Cloudy catshark</name>
    <name type="synonym">Catulus torazame</name>
    <dbReference type="NCBI Taxonomy" id="75743"/>
    <lineage>
        <taxon>Eukaryota</taxon>
        <taxon>Metazoa</taxon>
        <taxon>Chordata</taxon>
        <taxon>Craniata</taxon>
        <taxon>Vertebrata</taxon>
        <taxon>Chondrichthyes</taxon>
        <taxon>Elasmobranchii</taxon>
        <taxon>Galeomorphii</taxon>
        <taxon>Galeoidea</taxon>
        <taxon>Carcharhiniformes</taxon>
        <taxon>Scyliorhinidae</taxon>
        <taxon>Scyliorhinus</taxon>
    </lineage>
</organism>
<gene>
    <name evidence="2" type="ORF">scyTo_0023914</name>
</gene>
<feature type="region of interest" description="Disordered" evidence="1">
    <location>
        <begin position="188"/>
        <end position="277"/>
    </location>
</feature>
<dbReference type="OrthoDB" id="2154780at2759"/>
<feature type="region of interest" description="Disordered" evidence="1">
    <location>
        <begin position="356"/>
        <end position="392"/>
    </location>
</feature>
<reference evidence="2 3" key="1">
    <citation type="journal article" date="2018" name="Nat. Ecol. Evol.">
        <title>Shark genomes provide insights into elasmobranch evolution and the origin of vertebrates.</title>
        <authorList>
            <person name="Hara Y"/>
            <person name="Yamaguchi K"/>
            <person name="Onimaru K"/>
            <person name="Kadota M"/>
            <person name="Koyanagi M"/>
            <person name="Keeley SD"/>
            <person name="Tatsumi K"/>
            <person name="Tanaka K"/>
            <person name="Motone F"/>
            <person name="Kageyama Y"/>
            <person name="Nozu R"/>
            <person name="Adachi N"/>
            <person name="Nishimura O"/>
            <person name="Nakagawa R"/>
            <person name="Tanegashima C"/>
            <person name="Kiyatake I"/>
            <person name="Matsumoto R"/>
            <person name="Murakumo K"/>
            <person name="Nishida K"/>
            <person name="Terakita A"/>
            <person name="Kuratani S"/>
            <person name="Sato K"/>
            <person name="Hyodo S Kuraku.S."/>
        </authorList>
    </citation>
    <scope>NUCLEOTIDE SEQUENCE [LARGE SCALE GENOMIC DNA]</scope>
</reference>
<feature type="compositionally biased region" description="Acidic residues" evidence="1">
    <location>
        <begin position="127"/>
        <end position="136"/>
    </location>
</feature>
<comment type="caution">
    <text evidence="2">The sequence shown here is derived from an EMBL/GenBank/DDBJ whole genome shotgun (WGS) entry which is preliminary data.</text>
</comment>
<evidence type="ECO:0000313" key="3">
    <source>
        <dbReference type="Proteomes" id="UP000288216"/>
    </source>
</evidence>
<dbReference type="OMA" id="WATQEKG"/>
<dbReference type="AlphaFoldDB" id="A0A401QCU8"/>